<dbReference type="RefSeq" id="WP_343982864.1">
    <property type="nucleotide sequence ID" value="NZ_BAAAJG010000015.1"/>
</dbReference>
<reference evidence="4" key="1">
    <citation type="journal article" date="2019" name="Int. J. Syst. Evol. Microbiol.">
        <title>The Global Catalogue of Microorganisms (GCM) 10K type strain sequencing project: providing services to taxonomists for standard genome sequencing and annotation.</title>
        <authorList>
            <consortium name="The Broad Institute Genomics Platform"/>
            <consortium name="The Broad Institute Genome Sequencing Center for Infectious Disease"/>
            <person name="Wu L."/>
            <person name="Ma J."/>
        </authorList>
    </citation>
    <scope>NUCLEOTIDE SEQUENCE [LARGE SCALE GENOMIC DNA]</scope>
    <source>
        <strain evidence="4">JCM 12165</strain>
    </source>
</reference>
<feature type="compositionally biased region" description="Basic and acidic residues" evidence="1">
    <location>
        <begin position="154"/>
        <end position="166"/>
    </location>
</feature>
<evidence type="ECO:0000313" key="4">
    <source>
        <dbReference type="Proteomes" id="UP001597145"/>
    </source>
</evidence>
<proteinExistence type="predicted"/>
<dbReference type="InterPro" id="IPR029016">
    <property type="entry name" value="GAF-like_dom_sf"/>
</dbReference>
<dbReference type="PANTHER" id="PTHR30136:SF24">
    <property type="entry name" value="HTH-TYPE TRANSCRIPTIONAL REPRESSOR ALLR"/>
    <property type="match status" value="1"/>
</dbReference>
<accession>A0ABW4FWM0</accession>
<dbReference type="InterPro" id="IPR014757">
    <property type="entry name" value="Tscrpt_reg_IclR_C"/>
</dbReference>
<dbReference type="Gene3D" id="3.30.450.40">
    <property type="match status" value="1"/>
</dbReference>
<evidence type="ECO:0000259" key="2">
    <source>
        <dbReference type="PROSITE" id="PS51078"/>
    </source>
</evidence>
<gene>
    <name evidence="3" type="ORF">ACFSCY_36605</name>
</gene>
<feature type="region of interest" description="Disordered" evidence="1">
    <location>
        <begin position="153"/>
        <end position="182"/>
    </location>
</feature>
<dbReference type="InterPro" id="IPR050707">
    <property type="entry name" value="HTH_MetabolicPath_Reg"/>
</dbReference>
<dbReference type="Proteomes" id="UP001597145">
    <property type="component" value="Unassembled WGS sequence"/>
</dbReference>
<protein>
    <submittedName>
        <fullName evidence="3">IclR family transcriptional regulator</fullName>
    </submittedName>
</protein>
<comment type="caution">
    <text evidence="3">The sequence shown here is derived from an EMBL/GenBank/DDBJ whole genome shotgun (WGS) entry which is preliminary data.</text>
</comment>
<feature type="domain" description="IclR-ED" evidence="2">
    <location>
        <begin position="1"/>
        <end position="149"/>
    </location>
</feature>
<evidence type="ECO:0000313" key="3">
    <source>
        <dbReference type="EMBL" id="MFD1534948.1"/>
    </source>
</evidence>
<organism evidence="3 4">
    <name type="scientific">Pseudonocardia aurantiaca</name>
    <dbReference type="NCBI Taxonomy" id="75290"/>
    <lineage>
        <taxon>Bacteria</taxon>
        <taxon>Bacillati</taxon>
        <taxon>Actinomycetota</taxon>
        <taxon>Actinomycetes</taxon>
        <taxon>Pseudonocardiales</taxon>
        <taxon>Pseudonocardiaceae</taxon>
        <taxon>Pseudonocardia</taxon>
    </lineage>
</organism>
<dbReference type="EMBL" id="JBHUCP010000047">
    <property type="protein sequence ID" value="MFD1534948.1"/>
    <property type="molecule type" value="Genomic_DNA"/>
</dbReference>
<name>A0ABW4FWM0_9PSEU</name>
<dbReference type="PROSITE" id="PS51078">
    <property type="entry name" value="ICLR_ED"/>
    <property type="match status" value="1"/>
</dbReference>
<sequence>MHVLDDTPARRTVAQVESTQALRRTYTDLGAPRPAHQGAPGKVLLAFADEELRQRVLRSRLKAADGSPISLPEFRQELDRIVEKGYAVSLQERVVGVVALAVPVYDHTGSVAAALSISIPAARAGLAELEALAPVAIEAAKTLSYRLGYGLRSPDARPSRIPEKRGPLVNADASARPGSAAP</sequence>
<keyword evidence="4" id="KW-1185">Reference proteome</keyword>
<dbReference type="Pfam" id="PF01614">
    <property type="entry name" value="IclR_C"/>
    <property type="match status" value="1"/>
</dbReference>
<dbReference type="PANTHER" id="PTHR30136">
    <property type="entry name" value="HELIX-TURN-HELIX TRANSCRIPTIONAL REGULATOR, ICLR FAMILY"/>
    <property type="match status" value="1"/>
</dbReference>
<evidence type="ECO:0000256" key="1">
    <source>
        <dbReference type="SAM" id="MobiDB-lite"/>
    </source>
</evidence>
<dbReference type="SUPFAM" id="SSF55781">
    <property type="entry name" value="GAF domain-like"/>
    <property type="match status" value="1"/>
</dbReference>